<dbReference type="InterPro" id="IPR019176">
    <property type="entry name" value="Cytochrome_B561-rel"/>
</dbReference>
<accession>A0A6F9DVN7</accession>
<dbReference type="PANTHER" id="PTHR21780:SF0">
    <property type="entry name" value="TRANSMEMBRANE PROTEIN 209"/>
    <property type="match status" value="1"/>
</dbReference>
<dbReference type="EMBL" id="LR791208">
    <property type="protein sequence ID" value="CAB3267070.1"/>
    <property type="molecule type" value="mRNA"/>
</dbReference>
<feature type="region of interest" description="Disordered" evidence="2">
    <location>
        <begin position="117"/>
        <end position="138"/>
    </location>
</feature>
<name>A0A6F9DVN7_9ASCI</name>
<dbReference type="AlphaFoldDB" id="A0A6F9DVN7"/>
<feature type="transmembrane region" description="Helical" evidence="3">
    <location>
        <begin position="68"/>
        <end position="87"/>
    </location>
</feature>
<organism evidence="4">
    <name type="scientific">Phallusia mammillata</name>
    <dbReference type="NCBI Taxonomy" id="59560"/>
    <lineage>
        <taxon>Eukaryota</taxon>
        <taxon>Metazoa</taxon>
        <taxon>Chordata</taxon>
        <taxon>Tunicata</taxon>
        <taxon>Ascidiacea</taxon>
        <taxon>Phlebobranchia</taxon>
        <taxon>Ascidiidae</taxon>
        <taxon>Phallusia</taxon>
    </lineage>
</organism>
<feature type="transmembrane region" description="Helical" evidence="3">
    <location>
        <begin position="36"/>
        <end position="56"/>
    </location>
</feature>
<keyword evidence="3" id="KW-1133">Transmembrane helix</keyword>
<evidence type="ECO:0000313" key="4">
    <source>
        <dbReference type="EMBL" id="CAB3267070.1"/>
    </source>
</evidence>
<keyword evidence="3" id="KW-0472">Membrane</keyword>
<reference evidence="4" key="1">
    <citation type="submission" date="2020-04" db="EMBL/GenBank/DDBJ databases">
        <authorList>
            <person name="Neveu A P."/>
        </authorList>
    </citation>
    <scope>NUCLEOTIDE SEQUENCE</scope>
    <source>
        <tissue evidence="4">Whole embryo</tissue>
    </source>
</reference>
<dbReference type="Pfam" id="PF09786">
    <property type="entry name" value="CytochromB561_N"/>
    <property type="match status" value="1"/>
</dbReference>
<evidence type="ECO:0000256" key="2">
    <source>
        <dbReference type="SAM" id="MobiDB-lite"/>
    </source>
</evidence>
<keyword evidence="3 4" id="KW-0812">Transmembrane</keyword>
<sequence>MAFTTPPRKPIEAGKVSPIVKHTAQQTLNANKGKRLFTWAAVNFFAALALFYEANLQPIQRMLDIQSGPVFYGVLVLGILFTLNALVDFIQGAQSTFSVSSIVLSPEQKRLMGIRQSDPNFQNRSPQITKSASPQLPPTKTFSLSNLIKCPQTQTSTPVAGHLPFTSSPSPSPSSSFHTTIGTPIYLGNMASTSQYSPQLDHSYAQKASPVSQVFDGNSYLDSSGGSPFLRHRRSPFVNSPLSGDDYITEKKTLNNYLKSQFEKEQSKYGFDSSLGGNGSPAYWSFNSSLHDYSGELGKNLYQLSTRSPKSPTRSKHKDDPSKMATLEYWTQAGVDSSCLVEWIAKLRRWITITVLRGIVKEINKINERLKHLGCPEVQIGEASLSSLKQIQQSKASQIPGLTWIMPYLEVSQNQEYLVERLRSLASGGYMSEYRWDKGGKIKGREWSEDLVTDAAIVMHMFCTYMDSHLPPHPRYPEGKTFTSQYFVQAPRKPSTGTDTKIQILQTKFHPPHYQLVTMETTYNPPPGRHNLFVTLLLFLHWIKTKESSMLGALNLGLSGINLLCVIDPVTRAHDDVIMNPVSAKE</sequence>
<evidence type="ECO:0000256" key="3">
    <source>
        <dbReference type="SAM" id="Phobius"/>
    </source>
</evidence>
<gene>
    <name evidence="4" type="primary">Tmem209</name>
</gene>
<dbReference type="PANTHER" id="PTHR21780">
    <property type="entry name" value="TRANSMEMBRANE PROTEIN 209"/>
    <property type="match status" value="1"/>
</dbReference>
<protein>
    <recommendedName>
        <fullName evidence="1">Transmembrane protein 209</fullName>
    </recommendedName>
</protein>
<proteinExistence type="evidence at transcript level"/>
<evidence type="ECO:0000256" key="1">
    <source>
        <dbReference type="ARBA" id="ARBA00015032"/>
    </source>
</evidence>
<dbReference type="GO" id="GO:0016020">
    <property type="term" value="C:membrane"/>
    <property type="evidence" value="ECO:0007669"/>
    <property type="project" value="TreeGrafter"/>
</dbReference>